<evidence type="ECO:0000256" key="3">
    <source>
        <dbReference type="ARBA" id="ARBA00007188"/>
    </source>
</evidence>
<dbReference type="FunFam" id="3.40.50.300:FF:000142">
    <property type="entry name" value="Midasin"/>
    <property type="match status" value="1"/>
</dbReference>
<organism evidence="12 13">
    <name type="scientific">Skeletonema marinoi</name>
    <dbReference type="NCBI Taxonomy" id="267567"/>
    <lineage>
        <taxon>Eukaryota</taxon>
        <taxon>Sar</taxon>
        <taxon>Stramenopiles</taxon>
        <taxon>Ochrophyta</taxon>
        <taxon>Bacillariophyta</taxon>
        <taxon>Coscinodiscophyceae</taxon>
        <taxon>Thalassiosirophycidae</taxon>
        <taxon>Thalassiosirales</taxon>
        <taxon>Skeletonemataceae</taxon>
        <taxon>Skeletonema</taxon>
        <taxon>Skeletonema marinoi-dohrnii complex</taxon>
    </lineage>
</organism>
<dbReference type="CDD" id="cd00009">
    <property type="entry name" value="AAA"/>
    <property type="match status" value="1"/>
</dbReference>
<feature type="compositionally biased region" description="Basic and acidic residues" evidence="10">
    <location>
        <begin position="4534"/>
        <end position="4546"/>
    </location>
</feature>
<feature type="region of interest" description="Disordered" evidence="10">
    <location>
        <begin position="694"/>
        <end position="720"/>
    </location>
</feature>
<feature type="compositionally biased region" description="Basic and acidic residues" evidence="10">
    <location>
        <begin position="4854"/>
        <end position="4873"/>
    </location>
</feature>
<feature type="compositionally biased region" description="Acidic residues" evidence="10">
    <location>
        <begin position="4317"/>
        <end position="4326"/>
    </location>
</feature>
<dbReference type="InterPro" id="IPR011704">
    <property type="entry name" value="ATPase_dyneun-rel_AAA"/>
</dbReference>
<feature type="compositionally biased region" description="Acidic residues" evidence="10">
    <location>
        <begin position="4634"/>
        <end position="4649"/>
    </location>
</feature>
<proteinExistence type="inferred from homology"/>
<evidence type="ECO:0000256" key="6">
    <source>
        <dbReference type="ARBA" id="ARBA00022840"/>
    </source>
</evidence>
<dbReference type="SUPFAM" id="SSF52540">
    <property type="entry name" value="P-loop containing nucleoside triphosphate hydrolases"/>
    <property type="match status" value="5"/>
</dbReference>
<evidence type="ECO:0000313" key="12">
    <source>
        <dbReference type="EMBL" id="KAK1736592.1"/>
    </source>
</evidence>
<evidence type="ECO:0000256" key="9">
    <source>
        <dbReference type="PIRNR" id="PIRNR010340"/>
    </source>
</evidence>
<evidence type="ECO:0000256" key="8">
    <source>
        <dbReference type="ARBA" id="ARBA00023242"/>
    </source>
</evidence>
<dbReference type="PIRSF" id="PIRSF010340">
    <property type="entry name" value="Midasin"/>
    <property type="match status" value="1"/>
</dbReference>
<dbReference type="InterPro" id="IPR027417">
    <property type="entry name" value="P-loop_NTPase"/>
</dbReference>
<feature type="compositionally biased region" description="Acidic residues" evidence="10">
    <location>
        <begin position="4385"/>
        <end position="4398"/>
    </location>
</feature>
<sequence>MDCDDATECGSGGANDGVNITIPYLRRLIFYAEALAYGAPKTTLSIDDDDDAPNLDEDGESLVSHLAQILLLAADPLNLISSKTVPSEFFEDGDIGRVVDDEAMQENDDTENEEATDECIPYKFIPLRVKGGRKRDPTRIDALRHLLRALAPIALDVATRACCHVLVSNTESAKKKKSNTADNDDNDDVSGERERLQAFVLMGFWISVAPQLAPIISDLFNEYPNLAASNNVECPLSILPFVQNKMTAGEGISKADDDEEAEAAVVAAEAATELLDAFCSKRNENAFVRKWWNWDTSLFILIHAGSDLDYAKVVKEENNTNNTESTVKDIAYFIGGYSPETNAPHCTHWKEPLFQMRWFASRAVGSLFSLRPLPLSNFLKSVSVYDIDVPFVRHPWSIDEESALWEKNSMLGVGRIVLPNTRKIKLEMKSPDDNVAKYTFPIPSIEDVRDTIQLHPSLVHAGRGALIPRRGSVVSYHHWCQSDDESQERYPIQSVPLFQRILQKIKSNSRNGKVVLIVCIRVLTGSPSANFSCQDDELLELHVDEETDSKTLLGSYVATDIPGEFIWMPGPLTTAARSGRWVLIEDVDSCPEEIQAALLRLLEERVLPLGVGKEERCHPGFRLFGTCLTHINSDGRPTRRLGAGGKRILQPNLWRKVHVNPLPFAELQEVGQQMHPDLPKSVAEAVLNVLRRLDNSGRDDEGDNTNNDQTRNSGHMKEGIFGHGARSASVREYIKLLSRIASALHFEPGSDYVTESQRLDCLAETVDIFAMSCPNIERRRDFISQIAAPIWGLTADAATRYIEGRIPSISAGGHMNRRIEIGRTKFAREEEELRRDKPCARLMESVAVCAAQNEPALLVGETGCGKTTIVQRLANLTGQSLLVQNLSLQTDSTDLLGGYKPLEMRHVARGVYDKFVDLFVSSFSRSQNAQFLRYVLTAFEKGDWKKLAQCFLKAAGMGEKKMNELSKKGKEANNLELWSDFRSTAERFERQRVASESGLAFLFTEGALVDAIRTGKWVLLDEINLASSETLQRLCGLLDDAHGSITLTEKAMNPATDAGKKDLPASIRSRFTEIYVDELYLDKAVSTNGVPLEHSESVMSSVDMYLKCRSLSEQSLVDGGGQRPRYTMRTLCRTLVAARNLVIQQRFAPQRALLEGFELAFEGSLDLPSRAIVQKQFKSMLSKGPEGRNGSNAFVMIKPFWIKSGPADPTDWADPVNSPDGKPKFVLTPSATGNLRRLCQAVASGPWSVLLEGPTSAGKTSLVEYLAARCGHRCVRINNHEHTDIQEYTGSYAADSKGKISFQEGILVQALRKGHWVILDELNLAPSEVLEALNRLLDDNRELYLAEINEVVKPHENFRLFATQNPAGAYGGRKPLSKAFRNRFVEVHMSDIPEDEMIVILERRCDLLRWANRGASSKSELAAEGYMLLAERLRVDEEKEVVRSVIEKEMKVSVELDELYYGKGSEGRRLLSEALGQESSLAASGIDASYFSTAMHNPERASAASRRYGVREDDRGSAAKHYYAKGADIVNCHASTETSDLLGGFRPVRGRQAIATDMVTKTADFLLKWEDPSFDIEEIAPSFMKQQQSTSDTPSDSPNQIIDFFRKLSKSYPCEEEASEGDKKRRKFSGGKLAMNTDWAQLVSDTHREMEIMFQKHSALFEWADGPLVLSMKDGNMILLDEMSLAEDAVLERLNSVLEPSRTLVLAEKGGEGPSCVHETDDTTQIFSSERTFSSTIEKHMLDDNTSVQGITEIRRFMLDYFEWFNVAICDDPASFCNDFKLSLRDVLSWARFIADVHIKDKSVDLFSAFAHGASLMHLDGLGLGTGVSNQDATATKNKAKEFLYSKSLHKDELQGISNSLISTQHTFGVEPFTISTGREEIPQCLGFNLTAPTTGMNLRRVLRGLQISKPILLEGSPGVGKTSLISALAKASGHHLVRINLSEQTDISDLMGSDLPYSSEGLGLLDELNLASQSVLEGLNSCLDHRASVYVPELGLTFDCPPTFRIFGAQNPLAQGGGRKGLPNPDIVENIISFNQGVQSDIDLRLYGQHGSPWEFNLRDIFRWCQLLTSGGNSVTPDFVARYADMLYTQRLRTDSDRTLIENRFRDHFGDTFKSSPNAKLEVTKDSVVIGKTVLQRFTGSSHWSGVPVKESEADLSESLLRPMEAVASCIRMNWACLLIGPPSSGKSALLKNIAGACNVHIETLAMTSSTDVTELIGCFEQTDSLGMAKHVIATIRHIYDGVCVSGSVDGELVQKINHYYWCISREISKLKDKDDKSSMTETKLSYQRLGNCWNILKQSCPLPLIFHRISLTKSQHAANAMERGYWLHLENVNFCPSSVLDRLNPLMEFGGELVMTECGIADEEQNAKPRVIKPHPNFRLFLSMNPNSHGEVSRAMRNRCIEVYVLPSKLGSDHPDTKTVSEVDTIDAFAGIWGMGIRSHAISQFLVQSHVTECQRSCEVQEDPPHINTLKQWGNLSIGLMRRGMSRTSIEVSHNITYENDECSPFHAHGSALMLAAAATGIVSGWNLQANPQISHILRWSRLLRAVQIDMDEDFKSEVFNYFVTLQPAQFRTSGTGKQPGTRLLVEAISRLIEMIPYGDTKVALSVLDGYCTESASHVKCISLLLYSMLPSVASSQMTLNDTMDTFHETRLSDMGRSELKTFNSCQLSRISNLLGEMMTYSKLHQADDVSSTSEMSVIAYRWMKKAFANFQLMHQQAEDTNSEHCRLLKQLLLSIEALDEVIQESTGGSLVSSDILWKRSGHPLLPSKRNEFEDLNTLQAISKSCALTTEDLFGFAKIGSSPTTVQVDLKKLISLNHGSLFAKSVFRRELLGALGLTFWAATDETKDVASKGTAYNALKVLTRSFSKSKDEFVASVHLATIDTSIKTRSTRAFGEIQCAQIGEILCISEEAAIVGTVSQILQKYYDSDHSEVITDLRKLEGKIKSFVNNHLLIRNDQRVIFGRIKLSYGHWRVMVQYFQRPRFNQLSSLSPALWNKDGSDLPRVQESSSLFDAASKNVILSSCAGPSRTELNVQRAALFRLLRLPSQDVGTVFSTVENGEARKAQAKKLINLFAQKLTADSIVQPTEIIRYLALNVLGAFQEEFRVTDIVHLLSNGASELVAIFGKCQTKSFVNTSSSLQCHWKEAGGKGGSAKLVLDDVSSKLSSYSLHFATKQLFTLAEQASKKKAGQQKKIIERPSNSPPFQELFREMHHFCRTVASTNNVLSLADAIENQPNSRSQEINWQYSAAAFSDRLSSVYSMYEDITIPCLSEIRSIQRGLRELALNYDVSSRAGAIVKMQDALLSYPIVNKSFSHHLTNQSYAEVVKELSHRFGIDGCAKQDVGAILRSIELATLMRLQVGSKMNRQNKLHGETLDQVNAMFASLAQSTGIESFTADTADKDAIVDQEEKELREYFPDHGAEFQRIVAKLEHEEDESDEEDDIVKAKETAQLSDLEWMKKSQEEQKFLGSHMFALTLRCSVNRSLWSPLLTNDAIRDFHSDPFPSESVKADAPLRSLLIRVGQLLGAFPGHSVLVAIGQIVEKVRQLDIHTNSLGKVMSGLEVILRKAQDWEQHASQHVQLGKPLKEISSLVATWRKLELQSWSHLLTIRENRRSVRPRRHWARLYALIHGISESEELRASLNEAALKHGHSPSWIWKGYPEISKRLGADGDVKCIEDLAKVLDTFILTSNIAEFRTRLDLIENFANELRNDCEVNGPTRVTLTRLLLSFCNYYSRFEPLISKTITTLREPIEKRLKDEVKLAKWDEQSYYALAESSEKNHRKLMKFLRDYDEALDTSVLSVLEQNFAEGVRSMNQGTAADHEPVTTMPSNVSIFPQLSVGGKIIGDNTLPPTKMLSVSVPTGLSSKTRYTKRMKTVIPKGTSWAYNGAVAASEMSDAIFQRIDSLREPKVTKQVKQRALTDLFKSLKDQGYSSMKWSVPFNLHHTHHMMQLPVPSLCGQSFWDNSVSTSLDKANHTSIDVRLRYHDFQRSMLANMIQSTSTIESILRSYKGVAESLPMGQMNINRNIASFEESLSLLVENLNQLILPMKEASQFVDNDQDRGRLRDAIALITGCVSKLEENYKFCHGQTPITSQRVESISVTMTKTLAEVRMNVQSCIESCGNVIPSSLFVSSVEEVHRCYTLSLCVKENVEESIDATSKSPTVRATTAAISALVQRILISAQSICDVAEGAKDVESNDDDYETTDDSSSLFRSNAKMIEEWSNLRQDRLIDGLESLSESLTHLHNDISSNDYSRSLCTRATVSSFALADNIQEVSKSRLQDALTFYQNHAKFLYILLRVFRNLVAKGFCSDDVSDGGEGDGEGGAGDMKFEDDVEGTGMGEGDGKNDVTDEIENEEQLLGLKGDEDQDASAQQERKELKEDEVDTGMEMENDFDGEKFDLPDQPEDQKEDDNGDDEEEELDREMGDGDDPNEQVVTKRCGTTTKMMNQDQEKFEEDSKMAGEQLEDEMRTKEDENDDEDAKGKDGGEEHKPSQPEVDESKPEDSKDESADKDENPIEDDMVNDDTEDKYEDKHDGVDVRNENEDEEEGDEDLGIDLNDGLNLDDGEDANDDNASEDGDMDDNIDEDADTDDNDGGEDGNTGEIDPEEEDDDEEMREPDNMEPVGQGGAGDEEQQNEPEAPDDEDQTPRSQPPPKSDYDSNEQLHGVAAEDGQDQPEDDDADEGMADENNTGGAEEDDPTGQSSQGDGGNGDDGNWQKGRDEEQDGSTNQSEQHNEVPNPFRSPGDAEKFWHKRLDIIQDDSQREEETDVSEEQANEEENKQKDGQFEYTMEGEQNSGQVLGVAEEEQAMQLNEADDDDVEPQNNQEDQINMDTDAEEKRAQQQNSSRSNRKDNAEPKQSDVKEEKMEDPAEVSEMDTHAEEEEDVEEDESNAVVKTKSASFKTQSTDDASDDDNSVGDEQFIKTSMREASSSHGALGGNKLRGDYRTGKRVNMKRIIGYIASGYRKDKIWLRRTKPAKRDYRVLIAVDDSESMQNGKAGDMALRALATLANGMSQLEIGQLGVASFGEDMKLIHPFNLPFTSESGVNIASNFTFNAKRTRTALCIESSIAALDSAKKNMLMVMIIVEGEAAESKKKNESILNMKEVSFVNGKPKIKHFIEDYPFPFYLVVEDLAALPEILGDALRQWFEMLAQIQNAV</sequence>
<dbReference type="GO" id="GO:0005730">
    <property type="term" value="C:nucleolus"/>
    <property type="evidence" value="ECO:0007669"/>
    <property type="project" value="UniProtKB-SubCell"/>
</dbReference>
<dbReference type="InterPro" id="IPR040848">
    <property type="entry name" value="AAA_lid_7"/>
</dbReference>
<keyword evidence="5 9" id="KW-0547">Nucleotide-binding</keyword>
<feature type="compositionally biased region" description="Acidic residues" evidence="10">
    <location>
        <begin position="4767"/>
        <end position="4781"/>
    </location>
</feature>
<dbReference type="Pfam" id="PF17865">
    <property type="entry name" value="AAA_lid_5"/>
    <property type="match status" value="1"/>
</dbReference>
<feature type="compositionally biased region" description="Acidic residues" evidence="10">
    <location>
        <begin position="4608"/>
        <end position="4620"/>
    </location>
</feature>
<dbReference type="PANTHER" id="PTHR48103">
    <property type="entry name" value="MIDASIN-RELATED"/>
    <property type="match status" value="1"/>
</dbReference>
<dbReference type="InterPro" id="IPR003593">
    <property type="entry name" value="AAA+_ATPase"/>
</dbReference>
<feature type="domain" description="AAA+ ATPase" evidence="11">
    <location>
        <begin position="1245"/>
        <end position="1394"/>
    </location>
</feature>
<feature type="compositionally biased region" description="Acidic residues" evidence="10">
    <location>
        <begin position="4566"/>
        <end position="4601"/>
    </location>
</feature>
<dbReference type="InterPro" id="IPR036465">
    <property type="entry name" value="vWFA_dom_sf"/>
</dbReference>
<evidence type="ECO:0000256" key="1">
    <source>
        <dbReference type="ARBA" id="ARBA00004604"/>
    </source>
</evidence>
<evidence type="ECO:0000256" key="5">
    <source>
        <dbReference type="ARBA" id="ARBA00022741"/>
    </source>
</evidence>
<feature type="compositionally biased region" description="Basic and acidic residues" evidence="10">
    <location>
        <begin position="4485"/>
        <end position="4519"/>
    </location>
</feature>
<name>A0AAD8XZI2_9STRA</name>
<evidence type="ECO:0000256" key="10">
    <source>
        <dbReference type="SAM" id="MobiDB-lite"/>
    </source>
</evidence>
<comment type="similarity">
    <text evidence="3 9">Belongs to the midasin family.</text>
</comment>
<comment type="subcellular location">
    <subcellularLocation>
        <location evidence="1">Nucleus</location>
        <location evidence="1">Nucleolus</location>
    </subcellularLocation>
    <subcellularLocation>
        <location evidence="2">Nucleus</location>
        <location evidence="2">Nucleoplasm</location>
    </subcellularLocation>
</comment>
<keyword evidence="7 9" id="KW-0143">Chaperone</keyword>
<gene>
    <name evidence="12" type="ORF">QTG54_012614</name>
</gene>
<dbReference type="Gene3D" id="3.40.50.300">
    <property type="entry name" value="P-loop containing nucleotide triphosphate hydrolases"/>
    <property type="match status" value="6"/>
</dbReference>
<dbReference type="GO" id="GO:0000027">
    <property type="term" value="P:ribosomal large subunit assembly"/>
    <property type="evidence" value="ECO:0007669"/>
    <property type="project" value="InterPro"/>
</dbReference>
<evidence type="ECO:0000256" key="2">
    <source>
        <dbReference type="ARBA" id="ARBA00004642"/>
    </source>
</evidence>
<protein>
    <recommendedName>
        <fullName evidence="4 9">Midasin</fullName>
    </recommendedName>
</protein>
<dbReference type="Pfam" id="PF07728">
    <property type="entry name" value="AAA_5"/>
    <property type="match status" value="4"/>
</dbReference>
<accession>A0AAD8XZI2</accession>
<dbReference type="GO" id="GO:0030687">
    <property type="term" value="C:preribosome, large subunit precursor"/>
    <property type="evidence" value="ECO:0007669"/>
    <property type="project" value="TreeGrafter"/>
</dbReference>
<dbReference type="InterPro" id="IPR012099">
    <property type="entry name" value="Midasin"/>
</dbReference>
<reference evidence="12" key="1">
    <citation type="submission" date="2023-06" db="EMBL/GenBank/DDBJ databases">
        <title>Survivors Of The Sea: Transcriptome response of Skeletonema marinoi to long-term dormancy.</title>
        <authorList>
            <person name="Pinder M.I.M."/>
            <person name="Kourtchenko O."/>
            <person name="Robertson E.K."/>
            <person name="Larsson T."/>
            <person name="Maumus F."/>
            <person name="Osuna-Cruz C.M."/>
            <person name="Vancaester E."/>
            <person name="Stenow R."/>
            <person name="Vandepoele K."/>
            <person name="Ploug H."/>
            <person name="Bruchert V."/>
            <person name="Godhe A."/>
            <person name="Topel M."/>
        </authorList>
    </citation>
    <scope>NUCLEOTIDE SEQUENCE</scope>
    <source>
        <strain evidence="12">R05AC</strain>
    </source>
</reference>
<dbReference type="GO" id="GO:0016887">
    <property type="term" value="F:ATP hydrolysis activity"/>
    <property type="evidence" value="ECO:0007669"/>
    <property type="project" value="InterPro"/>
</dbReference>
<keyword evidence="13" id="KW-1185">Reference proteome</keyword>
<dbReference type="GO" id="GO:0005524">
    <property type="term" value="F:ATP binding"/>
    <property type="evidence" value="ECO:0007669"/>
    <property type="project" value="UniProtKB-KW"/>
</dbReference>
<feature type="compositionally biased region" description="Acidic residues" evidence="10">
    <location>
        <begin position="4407"/>
        <end position="4436"/>
    </location>
</feature>
<dbReference type="InterPro" id="IPR041190">
    <property type="entry name" value="Midasin_AAA_lid_5"/>
</dbReference>
<feature type="domain" description="AAA+ ATPase" evidence="11">
    <location>
        <begin position="1908"/>
        <end position="2049"/>
    </location>
</feature>
<evidence type="ECO:0000256" key="4">
    <source>
        <dbReference type="ARBA" id="ARBA00017143"/>
    </source>
</evidence>
<feature type="compositionally biased region" description="Polar residues" evidence="10">
    <location>
        <begin position="4826"/>
        <end position="4836"/>
    </location>
</feature>
<dbReference type="Proteomes" id="UP001224775">
    <property type="component" value="Unassembled WGS sequence"/>
</dbReference>
<feature type="domain" description="AAA+ ATPase" evidence="11">
    <location>
        <begin position="852"/>
        <end position="1165"/>
    </location>
</feature>
<feature type="compositionally biased region" description="Acidic residues" evidence="10">
    <location>
        <begin position="4520"/>
        <end position="4533"/>
    </location>
</feature>
<evidence type="ECO:0000256" key="7">
    <source>
        <dbReference type="ARBA" id="ARBA00023186"/>
    </source>
</evidence>
<feature type="compositionally biased region" description="Acidic residues" evidence="10">
    <location>
        <begin position="4675"/>
        <end position="4690"/>
    </location>
</feature>
<feature type="compositionally biased region" description="Basic and acidic residues" evidence="10">
    <location>
        <begin position="4749"/>
        <end position="4761"/>
    </location>
</feature>
<dbReference type="SMART" id="SM00382">
    <property type="entry name" value="AAA"/>
    <property type="match status" value="3"/>
</dbReference>
<feature type="compositionally biased region" description="Acidic residues" evidence="10">
    <location>
        <begin position="4808"/>
        <end position="4825"/>
    </location>
</feature>
<dbReference type="Pfam" id="PF17867">
    <property type="entry name" value="AAA_lid_7"/>
    <property type="match status" value="2"/>
</dbReference>
<dbReference type="GO" id="GO:0005654">
    <property type="term" value="C:nucleoplasm"/>
    <property type="evidence" value="ECO:0007669"/>
    <property type="project" value="UniProtKB-SubCell"/>
</dbReference>
<feature type="compositionally biased region" description="Polar residues" evidence="10">
    <location>
        <begin position="4444"/>
        <end position="4453"/>
    </location>
</feature>
<dbReference type="PANTHER" id="PTHR48103:SF2">
    <property type="entry name" value="MIDASIN"/>
    <property type="match status" value="1"/>
</dbReference>
<comment type="function">
    <text evidence="9">Nuclear chaperone required for maturation and nuclear export of pre-60S ribosome subunits.</text>
</comment>
<feature type="compositionally biased region" description="Acidic residues" evidence="10">
    <location>
        <begin position="4874"/>
        <end position="4895"/>
    </location>
</feature>
<feature type="compositionally biased region" description="Basic and acidic residues" evidence="10">
    <location>
        <begin position="4454"/>
        <end position="4464"/>
    </location>
</feature>
<comment type="caution">
    <text evidence="12">The sequence shown here is derived from an EMBL/GenBank/DDBJ whole genome shotgun (WGS) entry which is preliminary data.</text>
</comment>
<evidence type="ECO:0000259" key="11">
    <source>
        <dbReference type="SMART" id="SM00382"/>
    </source>
</evidence>
<evidence type="ECO:0000313" key="13">
    <source>
        <dbReference type="Proteomes" id="UP001224775"/>
    </source>
</evidence>
<dbReference type="SUPFAM" id="SSF53300">
    <property type="entry name" value="vWA-like"/>
    <property type="match status" value="1"/>
</dbReference>
<keyword evidence="6 9" id="KW-0067">ATP-binding</keyword>
<dbReference type="EMBL" id="JATAAI010000028">
    <property type="protein sequence ID" value="KAK1736592.1"/>
    <property type="molecule type" value="Genomic_DNA"/>
</dbReference>
<dbReference type="GO" id="GO:0000055">
    <property type="term" value="P:ribosomal large subunit export from nucleus"/>
    <property type="evidence" value="ECO:0007669"/>
    <property type="project" value="TreeGrafter"/>
</dbReference>
<feature type="region of interest" description="Disordered" evidence="10">
    <location>
        <begin position="4316"/>
        <end position="4922"/>
    </location>
</feature>
<keyword evidence="8 9" id="KW-0539">Nucleus</keyword>
<feature type="compositionally biased region" description="Polar residues" evidence="10">
    <location>
        <begin position="704"/>
        <end position="713"/>
    </location>
</feature>
<feature type="compositionally biased region" description="Acidic residues" evidence="10">
    <location>
        <begin position="4547"/>
        <end position="4558"/>
    </location>
</feature>